<comment type="caution">
    <text evidence="1">The sequence shown here is derived from an EMBL/GenBank/DDBJ whole genome shotgun (WGS) entry which is preliminary data.</text>
</comment>
<protein>
    <recommendedName>
        <fullName evidence="3">Lipoprotein</fullName>
    </recommendedName>
</protein>
<dbReference type="EMBL" id="LTEB01000036">
    <property type="protein sequence ID" value="KXU17382.1"/>
    <property type="molecule type" value="Genomic_DNA"/>
</dbReference>
<reference evidence="1 2" key="1">
    <citation type="journal article" date="2016" name="Int. J. Syst. Evol. Microbiol.">
        <title>Resolving the Complexity of Human Skin Metagenomes Using Single-Molecule Sequencing.</title>
        <authorList>
            <consortium name="NISC Comparative Sequencing Program"/>
            <person name="Tsai Y.C."/>
            <person name="Conlan S."/>
            <person name="Deming C."/>
            <person name="Segre J.A."/>
            <person name="Kong H.H."/>
            <person name="Korlach J."/>
            <person name="Oh J."/>
        </authorList>
    </citation>
    <scope>NUCLEOTIDE SEQUENCE [LARGE SCALE GENOMIC DNA]</scope>
    <source>
        <strain evidence="1 2">1B08</strain>
    </source>
</reference>
<gene>
    <name evidence="1" type="ORF">WM41_1966</name>
</gene>
<dbReference type="Proteomes" id="UP000070339">
    <property type="component" value="Unassembled WGS sequence"/>
</dbReference>
<name>A0ABR5V7G4_9CORY</name>
<evidence type="ECO:0000313" key="2">
    <source>
        <dbReference type="Proteomes" id="UP000070339"/>
    </source>
</evidence>
<proteinExistence type="predicted"/>
<accession>A0ABR5V7G4</accession>
<sequence>MRPFAFGRCPALSRGTLLFTAASLVCLGCPYPSLGLPSAGISKW</sequence>
<keyword evidence="2" id="KW-1185">Reference proteome</keyword>
<evidence type="ECO:0000313" key="1">
    <source>
        <dbReference type="EMBL" id="KXU17382.1"/>
    </source>
</evidence>
<evidence type="ECO:0008006" key="3">
    <source>
        <dbReference type="Google" id="ProtNLM"/>
    </source>
</evidence>
<organism evidence="1 2">
    <name type="scientific">Corynebacterium simulans</name>
    <dbReference type="NCBI Taxonomy" id="146827"/>
    <lineage>
        <taxon>Bacteria</taxon>
        <taxon>Bacillati</taxon>
        <taxon>Actinomycetota</taxon>
        <taxon>Actinomycetes</taxon>
        <taxon>Mycobacteriales</taxon>
        <taxon>Corynebacteriaceae</taxon>
        <taxon>Corynebacterium</taxon>
    </lineage>
</organism>